<evidence type="ECO:0000313" key="4">
    <source>
        <dbReference type="EMBL" id="MBR7678278.1"/>
    </source>
</evidence>
<comment type="caution">
    <text evidence="4">The sequence shown here is derived from an EMBL/GenBank/DDBJ whole genome shotgun (WGS) entry which is preliminary data.</text>
</comment>
<evidence type="ECO:0000259" key="3">
    <source>
        <dbReference type="Pfam" id="PF02909"/>
    </source>
</evidence>
<organism evidence="4 5">
    <name type="scientific">Streptomyces daliensis</name>
    <dbReference type="NCBI Taxonomy" id="299421"/>
    <lineage>
        <taxon>Bacteria</taxon>
        <taxon>Bacillati</taxon>
        <taxon>Actinomycetota</taxon>
        <taxon>Actinomycetes</taxon>
        <taxon>Kitasatosporales</taxon>
        <taxon>Streptomycetaceae</taxon>
        <taxon>Streptomyces</taxon>
    </lineage>
</organism>
<feature type="non-terminal residue" evidence="4">
    <location>
        <position position="1"/>
    </location>
</feature>
<sequence length="100" mass="10321">FLEHALVALRPTGLDGGARMEVFSLLTGFVSGHVAHEAAQAAVAHAPDRAAAEARYLAAVAAEGRHPELAKVLAAPSGPLDPDATFARLLDRMVDGLDAV</sequence>
<keyword evidence="5" id="KW-1185">Reference proteome</keyword>
<evidence type="ECO:0000256" key="1">
    <source>
        <dbReference type="ARBA" id="ARBA00023015"/>
    </source>
</evidence>
<dbReference type="EMBL" id="JAGSMN010001322">
    <property type="protein sequence ID" value="MBR7678278.1"/>
    <property type="molecule type" value="Genomic_DNA"/>
</dbReference>
<dbReference type="SUPFAM" id="SSF48498">
    <property type="entry name" value="Tetracyclin repressor-like, C-terminal domain"/>
    <property type="match status" value="1"/>
</dbReference>
<accession>A0A8T4J3B2</accession>
<name>A0A8T4J3B2_9ACTN</name>
<dbReference type="InterPro" id="IPR004111">
    <property type="entry name" value="Repressor_TetR_C"/>
</dbReference>
<dbReference type="Gene3D" id="1.10.357.10">
    <property type="entry name" value="Tetracycline Repressor, domain 2"/>
    <property type="match status" value="1"/>
</dbReference>
<dbReference type="AlphaFoldDB" id="A0A8T4J3B2"/>
<evidence type="ECO:0000313" key="5">
    <source>
        <dbReference type="Proteomes" id="UP000675554"/>
    </source>
</evidence>
<dbReference type="Proteomes" id="UP000675554">
    <property type="component" value="Unassembled WGS sequence"/>
</dbReference>
<feature type="domain" description="Tetracycline repressor TetR C-terminal" evidence="3">
    <location>
        <begin position="2"/>
        <end position="99"/>
    </location>
</feature>
<gene>
    <name evidence="4" type="ORF">KDA82_35960</name>
</gene>
<keyword evidence="2" id="KW-0804">Transcription</keyword>
<dbReference type="InterPro" id="IPR036271">
    <property type="entry name" value="Tet_transcr_reg_TetR-rel_C_sf"/>
</dbReference>
<protein>
    <submittedName>
        <fullName evidence="4">TetR/AcrR family transcriptional regulator C-terminal domain-containing protein</fullName>
    </submittedName>
</protein>
<proteinExistence type="predicted"/>
<evidence type="ECO:0000256" key="2">
    <source>
        <dbReference type="ARBA" id="ARBA00023163"/>
    </source>
</evidence>
<dbReference type="Pfam" id="PF02909">
    <property type="entry name" value="TetR_C_1"/>
    <property type="match status" value="1"/>
</dbReference>
<dbReference type="GO" id="GO:0045892">
    <property type="term" value="P:negative regulation of DNA-templated transcription"/>
    <property type="evidence" value="ECO:0007669"/>
    <property type="project" value="InterPro"/>
</dbReference>
<reference evidence="4" key="1">
    <citation type="submission" date="2021-04" db="EMBL/GenBank/DDBJ databases">
        <title>Sequencing of actinobacteria type strains.</title>
        <authorList>
            <person name="Nguyen G.-S."/>
            <person name="Wentzel A."/>
        </authorList>
    </citation>
    <scope>NUCLEOTIDE SEQUENCE</scope>
    <source>
        <strain evidence="4">DSM 42095</strain>
    </source>
</reference>
<keyword evidence="1" id="KW-0805">Transcription regulation</keyword>